<dbReference type="PANTHER" id="PTHR44051:SF8">
    <property type="entry name" value="GLUTATHIONE S-TRANSFERASE GSTA"/>
    <property type="match status" value="1"/>
</dbReference>
<comment type="caution">
    <text evidence="3">The sequence shown here is derived from an EMBL/GenBank/DDBJ whole genome shotgun (WGS) entry which is preliminary data.</text>
</comment>
<evidence type="ECO:0000259" key="2">
    <source>
        <dbReference type="PROSITE" id="PS50405"/>
    </source>
</evidence>
<dbReference type="Pfam" id="PF13409">
    <property type="entry name" value="GST_N_2"/>
    <property type="match status" value="1"/>
</dbReference>
<dbReference type="PROSITE" id="PS50404">
    <property type="entry name" value="GST_NTER"/>
    <property type="match status" value="1"/>
</dbReference>
<sequence length="198" mass="21630">MKTGNCIRAAMALEEAELPYVVRHYDPRAPGEGEVEYRRLNPTGKVPTLIDLSQRDDPFVLTQSNAIVLYAGSKAPEKLLHAGDARAQARVLERFTYFVTDVIVPNHAGFFLKLQGDAVAAKVLSDRSMAAIEDAERFASASTFIAGDAFSIADIAAVTIVSAVADELPWDRLPALSRWFSQVRTRPAFVRSTSAFDG</sequence>
<dbReference type="InterPro" id="IPR010987">
    <property type="entry name" value="Glutathione-S-Trfase_C-like"/>
</dbReference>
<protein>
    <submittedName>
        <fullName evidence="3">Glutathione S-transferase</fullName>
    </submittedName>
</protein>
<dbReference type="Gene3D" id="1.20.1050.10">
    <property type="match status" value="1"/>
</dbReference>
<keyword evidence="3" id="KW-0808">Transferase</keyword>
<dbReference type="GO" id="GO:0016740">
    <property type="term" value="F:transferase activity"/>
    <property type="evidence" value="ECO:0007669"/>
    <property type="project" value="UniProtKB-KW"/>
</dbReference>
<dbReference type="PANTHER" id="PTHR44051">
    <property type="entry name" value="GLUTATHIONE S-TRANSFERASE-RELATED"/>
    <property type="match status" value="1"/>
</dbReference>
<name>A0A2J7TFA9_METSI</name>
<dbReference type="InterPro" id="IPR004045">
    <property type="entry name" value="Glutathione_S-Trfase_N"/>
</dbReference>
<feature type="domain" description="GST N-terminal" evidence="1">
    <location>
        <begin position="1"/>
        <end position="79"/>
    </location>
</feature>
<dbReference type="Pfam" id="PF00043">
    <property type="entry name" value="GST_C"/>
    <property type="match status" value="1"/>
</dbReference>
<dbReference type="Proteomes" id="UP000236286">
    <property type="component" value="Unassembled WGS sequence"/>
</dbReference>
<dbReference type="InterPro" id="IPR036282">
    <property type="entry name" value="Glutathione-S-Trfase_C_sf"/>
</dbReference>
<dbReference type="EMBL" id="PDZR01000015">
    <property type="protein sequence ID" value="PNG25455.1"/>
    <property type="molecule type" value="Genomic_DNA"/>
</dbReference>
<dbReference type="Gene3D" id="3.40.30.10">
    <property type="entry name" value="Glutaredoxin"/>
    <property type="match status" value="1"/>
</dbReference>
<dbReference type="PROSITE" id="PS50405">
    <property type="entry name" value="GST_CTER"/>
    <property type="match status" value="1"/>
</dbReference>
<evidence type="ECO:0000313" key="4">
    <source>
        <dbReference type="Proteomes" id="UP000236286"/>
    </source>
</evidence>
<reference evidence="3 4" key="1">
    <citation type="submission" date="2017-10" db="EMBL/GenBank/DDBJ databases">
        <title>Genome announcement of Methylocella silvestris TVC from permafrost.</title>
        <authorList>
            <person name="Wang J."/>
            <person name="Geng K."/>
            <person name="Ul-Haque F."/>
            <person name="Crombie A.T."/>
            <person name="Street L.E."/>
            <person name="Wookey P.A."/>
            <person name="Murrell J.C."/>
            <person name="Pratscher J."/>
        </authorList>
    </citation>
    <scope>NUCLEOTIDE SEQUENCE [LARGE SCALE GENOMIC DNA]</scope>
    <source>
        <strain evidence="3 4">TVC</strain>
    </source>
</reference>
<dbReference type="AlphaFoldDB" id="A0A2J7TFA9"/>
<organism evidence="3 4">
    <name type="scientific">Methylocella silvestris</name>
    <dbReference type="NCBI Taxonomy" id="199596"/>
    <lineage>
        <taxon>Bacteria</taxon>
        <taxon>Pseudomonadati</taxon>
        <taxon>Pseudomonadota</taxon>
        <taxon>Alphaproteobacteria</taxon>
        <taxon>Hyphomicrobiales</taxon>
        <taxon>Beijerinckiaceae</taxon>
        <taxon>Methylocella</taxon>
    </lineage>
</organism>
<evidence type="ECO:0000259" key="1">
    <source>
        <dbReference type="PROSITE" id="PS50404"/>
    </source>
</evidence>
<dbReference type="SUPFAM" id="SSF47616">
    <property type="entry name" value="GST C-terminal domain-like"/>
    <property type="match status" value="1"/>
</dbReference>
<dbReference type="InterPro" id="IPR040079">
    <property type="entry name" value="Glutathione_S-Trfase"/>
</dbReference>
<gene>
    <name evidence="3" type="ORF">CR492_13095</name>
</gene>
<dbReference type="InterPro" id="IPR036249">
    <property type="entry name" value="Thioredoxin-like_sf"/>
</dbReference>
<dbReference type="SFLD" id="SFLDS00019">
    <property type="entry name" value="Glutathione_Transferase_(cytos"/>
    <property type="match status" value="1"/>
</dbReference>
<dbReference type="SFLD" id="SFLDG00358">
    <property type="entry name" value="Main_(cytGST)"/>
    <property type="match status" value="1"/>
</dbReference>
<proteinExistence type="predicted"/>
<dbReference type="SUPFAM" id="SSF52833">
    <property type="entry name" value="Thioredoxin-like"/>
    <property type="match status" value="1"/>
</dbReference>
<feature type="domain" description="GST C-terminal" evidence="2">
    <location>
        <begin position="84"/>
        <end position="198"/>
    </location>
</feature>
<evidence type="ECO:0000313" key="3">
    <source>
        <dbReference type="EMBL" id="PNG25455.1"/>
    </source>
</evidence>
<accession>A0A2J7TFA9</accession>
<dbReference type="CDD" id="cd00570">
    <property type="entry name" value="GST_N_family"/>
    <property type="match status" value="1"/>
</dbReference>
<dbReference type="OrthoDB" id="509852at2"/>
<dbReference type="InterPro" id="IPR004046">
    <property type="entry name" value="GST_C"/>
</dbReference>